<evidence type="ECO:0000256" key="1">
    <source>
        <dbReference type="SAM" id="MobiDB-lite"/>
    </source>
</evidence>
<dbReference type="EMBL" id="OW240912">
    <property type="protein sequence ID" value="CAH2221966.1"/>
    <property type="molecule type" value="Genomic_DNA"/>
</dbReference>
<feature type="compositionally biased region" description="Basic and acidic residues" evidence="1">
    <location>
        <begin position="38"/>
        <end position="51"/>
    </location>
</feature>
<feature type="compositionally biased region" description="Basic residues" evidence="1">
    <location>
        <begin position="19"/>
        <end position="30"/>
    </location>
</feature>
<sequence>MASGSCNEVLLTSTEARIPHRKGLLHRNHQNRSTATKSETEPGNQHHKETPETTTVLLSRSTSFTTQIRKPSPVDWSRYRNSLMLHNPGGTRTRNQELSITRKHLK</sequence>
<reference evidence="2" key="1">
    <citation type="submission" date="2022-03" db="EMBL/GenBank/DDBJ databases">
        <authorList>
            <person name="Alioto T."/>
            <person name="Alioto T."/>
            <person name="Gomez Garrido J."/>
        </authorList>
    </citation>
    <scope>NUCLEOTIDE SEQUENCE</scope>
</reference>
<evidence type="ECO:0000313" key="3">
    <source>
        <dbReference type="Proteomes" id="UP001295444"/>
    </source>
</evidence>
<feature type="region of interest" description="Disordered" evidence="1">
    <location>
        <begin position="13"/>
        <end position="69"/>
    </location>
</feature>
<feature type="compositionally biased region" description="Polar residues" evidence="1">
    <location>
        <begin position="52"/>
        <end position="69"/>
    </location>
</feature>
<protein>
    <submittedName>
        <fullName evidence="2">Uncharacterized protein</fullName>
    </submittedName>
</protein>
<organism evidence="2 3">
    <name type="scientific">Pelobates cultripes</name>
    <name type="common">Western spadefoot toad</name>
    <dbReference type="NCBI Taxonomy" id="61616"/>
    <lineage>
        <taxon>Eukaryota</taxon>
        <taxon>Metazoa</taxon>
        <taxon>Chordata</taxon>
        <taxon>Craniata</taxon>
        <taxon>Vertebrata</taxon>
        <taxon>Euteleostomi</taxon>
        <taxon>Amphibia</taxon>
        <taxon>Batrachia</taxon>
        <taxon>Anura</taxon>
        <taxon>Pelobatoidea</taxon>
        <taxon>Pelobatidae</taxon>
        <taxon>Pelobates</taxon>
    </lineage>
</organism>
<feature type="region of interest" description="Disordered" evidence="1">
    <location>
        <begin position="84"/>
        <end position="106"/>
    </location>
</feature>
<evidence type="ECO:0000313" key="2">
    <source>
        <dbReference type="EMBL" id="CAH2221966.1"/>
    </source>
</evidence>
<dbReference type="Proteomes" id="UP001295444">
    <property type="component" value="Chromosome 01"/>
</dbReference>
<name>A0AAD1R2C9_PELCU</name>
<dbReference type="AlphaFoldDB" id="A0AAD1R2C9"/>
<keyword evidence="3" id="KW-1185">Reference proteome</keyword>
<proteinExistence type="predicted"/>
<feature type="compositionally biased region" description="Polar residues" evidence="1">
    <location>
        <begin position="90"/>
        <end position="99"/>
    </location>
</feature>
<gene>
    <name evidence="2" type="ORF">PECUL_23A037862</name>
</gene>
<accession>A0AAD1R2C9</accession>